<name>A0A699II58_TANCI</name>
<dbReference type="AlphaFoldDB" id="A0A699II58"/>
<evidence type="ECO:0000313" key="2">
    <source>
        <dbReference type="EMBL" id="GEZ57216.1"/>
    </source>
</evidence>
<dbReference type="PANTHER" id="PTHR27003:SF338">
    <property type="entry name" value="TYROSINE-PROTEIN KINASE, NON-RECEPTOR JAK_TYK2-RELATED"/>
    <property type="match status" value="1"/>
</dbReference>
<organism evidence="2">
    <name type="scientific">Tanacetum cinerariifolium</name>
    <name type="common">Dalmatian daisy</name>
    <name type="synonym">Chrysanthemum cinerariifolium</name>
    <dbReference type="NCBI Taxonomy" id="118510"/>
    <lineage>
        <taxon>Eukaryota</taxon>
        <taxon>Viridiplantae</taxon>
        <taxon>Streptophyta</taxon>
        <taxon>Embryophyta</taxon>
        <taxon>Tracheophyta</taxon>
        <taxon>Spermatophyta</taxon>
        <taxon>Magnoliopsida</taxon>
        <taxon>eudicotyledons</taxon>
        <taxon>Gunneridae</taxon>
        <taxon>Pentapetalae</taxon>
        <taxon>asterids</taxon>
        <taxon>campanulids</taxon>
        <taxon>Asterales</taxon>
        <taxon>Asteraceae</taxon>
        <taxon>Asteroideae</taxon>
        <taxon>Anthemideae</taxon>
        <taxon>Anthemidinae</taxon>
        <taxon>Tanacetum</taxon>
    </lineage>
</organism>
<keyword evidence="2" id="KW-0808">Transferase</keyword>
<reference evidence="2" key="1">
    <citation type="journal article" date="2019" name="Sci. Rep.">
        <title>Draft genome of Tanacetum cinerariifolium, the natural source of mosquito coil.</title>
        <authorList>
            <person name="Yamashiro T."/>
            <person name="Shiraishi A."/>
            <person name="Satake H."/>
            <person name="Nakayama K."/>
        </authorList>
    </citation>
    <scope>NUCLEOTIDE SEQUENCE</scope>
</reference>
<dbReference type="GO" id="GO:0004714">
    <property type="term" value="F:transmembrane receptor protein tyrosine kinase activity"/>
    <property type="evidence" value="ECO:0007669"/>
    <property type="project" value="InterPro"/>
</dbReference>
<protein>
    <submittedName>
        <fullName evidence="2">Protein kinase-like domain, phloem protein 2-like protein</fullName>
    </submittedName>
</protein>
<dbReference type="SUPFAM" id="SSF56112">
    <property type="entry name" value="Protein kinase-like (PK-like)"/>
    <property type="match status" value="1"/>
</dbReference>
<proteinExistence type="predicted"/>
<dbReference type="EMBL" id="BKCJ010295365">
    <property type="protein sequence ID" value="GEZ57216.1"/>
    <property type="molecule type" value="Genomic_DNA"/>
</dbReference>
<feature type="domain" description="Serine-threonine/tyrosine-protein kinase catalytic" evidence="1">
    <location>
        <begin position="3"/>
        <end position="96"/>
    </location>
</feature>
<dbReference type="InterPro" id="IPR045272">
    <property type="entry name" value="ANXUR1/2-like"/>
</dbReference>
<dbReference type="Gene3D" id="1.10.510.10">
    <property type="entry name" value="Transferase(Phosphotransferase) domain 1"/>
    <property type="match status" value="1"/>
</dbReference>
<evidence type="ECO:0000259" key="1">
    <source>
        <dbReference type="Pfam" id="PF07714"/>
    </source>
</evidence>
<sequence length="182" mass="21426">MDTYQLTKESDVYSFGVVLFKVLCGRVCYENINRQLKNSFALLEDMLEQKKLDEIIFPDLKQQMDPSSMGTFVDIAFQCLQKSREQRPKMSLVVEKFELALELKELHDLKLQREYEAEEMRKAAEEMHKATDDEHDEMRKAAEYEYKEILKAADPPRRFLEFPVNGGKTIISHVALCYFYSF</sequence>
<gene>
    <name evidence="2" type="ORF">Tci_529189</name>
</gene>
<dbReference type="PANTHER" id="PTHR27003">
    <property type="entry name" value="OS07G0166700 PROTEIN"/>
    <property type="match status" value="1"/>
</dbReference>
<dbReference type="InterPro" id="IPR011009">
    <property type="entry name" value="Kinase-like_dom_sf"/>
</dbReference>
<dbReference type="GO" id="GO:0005886">
    <property type="term" value="C:plasma membrane"/>
    <property type="evidence" value="ECO:0007669"/>
    <property type="project" value="TreeGrafter"/>
</dbReference>
<accession>A0A699II58</accession>
<comment type="caution">
    <text evidence="2">The sequence shown here is derived from an EMBL/GenBank/DDBJ whole genome shotgun (WGS) entry which is preliminary data.</text>
</comment>
<keyword evidence="2" id="KW-0418">Kinase</keyword>
<dbReference type="GO" id="GO:0009506">
    <property type="term" value="C:plasmodesma"/>
    <property type="evidence" value="ECO:0007669"/>
    <property type="project" value="TreeGrafter"/>
</dbReference>
<dbReference type="InterPro" id="IPR001245">
    <property type="entry name" value="Ser-Thr/Tyr_kinase_cat_dom"/>
</dbReference>
<dbReference type="Pfam" id="PF07714">
    <property type="entry name" value="PK_Tyr_Ser-Thr"/>
    <property type="match status" value="1"/>
</dbReference>